<keyword evidence="1" id="KW-1133">Transmembrane helix</keyword>
<proteinExistence type="predicted"/>
<keyword evidence="2" id="KW-0808">Transferase</keyword>
<gene>
    <name evidence="2" type="ORF">PoB_000317600</name>
</gene>
<organism evidence="2 3">
    <name type="scientific">Plakobranchus ocellatus</name>
    <dbReference type="NCBI Taxonomy" id="259542"/>
    <lineage>
        <taxon>Eukaryota</taxon>
        <taxon>Metazoa</taxon>
        <taxon>Spiralia</taxon>
        <taxon>Lophotrochozoa</taxon>
        <taxon>Mollusca</taxon>
        <taxon>Gastropoda</taxon>
        <taxon>Heterobranchia</taxon>
        <taxon>Euthyneura</taxon>
        <taxon>Panpulmonata</taxon>
        <taxon>Sacoglossa</taxon>
        <taxon>Placobranchoidea</taxon>
        <taxon>Plakobranchidae</taxon>
        <taxon>Plakobranchus</taxon>
    </lineage>
</organism>
<keyword evidence="3" id="KW-1185">Reference proteome</keyword>
<dbReference type="EMBL" id="BLXT01000403">
    <property type="protein sequence ID" value="GFN76670.1"/>
    <property type="molecule type" value="Genomic_DNA"/>
</dbReference>
<keyword evidence="2" id="KW-0548">Nucleotidyltransferase</keyword>
<accession>A0AAV3XH45</accession>
<dbReference type="AlphaFoldDB" id="A0AAV3XH45"/>
<dbReference type="Proteomes" id="UP000735302">
    <property type="component" value="Unassembled WGS sequence"/>
</dbReference>
<keyword evidence="2" id="KW-0695">RNA-directed DNA polymerase</keyword>
<feature type="transmembrane region" description="Helical" evidence="1">
    <location>
        <begin position="12"/>
        <end position="34"/>
    </location>
</feature>
<comment type="caution">
    <text evidence="2">The sequence shown here is derived from an EMBL/GenBank/DDBJ whole genome shotgun (WGS) entry which is preliminary data.</text>
</comment>
<evidence type="ECO:0000313" key="3">
    <source>
        <dbReference type="Proteomes" id="UP000735302"/>
    </source>
</evidence>
<dbReference type="GO" id="GO:0003964">
    <property type="term" value="F:RNA-directed DNA polymerase activity"/>
    <property type="evidence" value="ECO:0007669"/>
    <property type="project" value="UniProtKB-KW"/>
</dbReference>
<sequence>MRISAKRYTTYWIKLEIGIAMGCIISPVLFAFAMEVIHSVAEGNANPTDLESGCNIRSLKTFIDNFITYSPRKRDSHDARTCYNM</sequence>
<keyword evidence="1" id="KW-0812">Transmembrane</keyword>
<evidence type="ECO:0000313" key="2">
    <source>
        <dbReference type="EMBL" id="GFN76670.1"/>
    </source>
</evidence>
<protein>
    <submittedName>
        <fullName evidence="2">Reverse transcriptase</fullName>
    </submittedName>
</protein>
<evidence type="ECO:0000256" key="1">
    <source>
        <dbReference type="SAM" id="Phobius"/>
    </source>
</evidence>
<reference evidence="2 3" key="1">
    <citation type="journal article" date="2021" name="Elife">
        <title>Chloroplast acquisition without the gene transfer in kleptoplastic sea slugs, Plakobranchus ocellatus.</title>
        <authorList>
            <person name="Maeda T."/>
            <person name="Takahashi S."/>
            <person name="Yoshida T."/>
            <person name="Shimamura S."/>
            <person name="Takaki Y."/>
            <person name="Nagai Y."/>
            <person name="Toyoda A."/>
            <person name="Suzuki Y."/>
            <person name="Arimoto A."/>
            <person name="Ishii H."/>
            <person name="Satoh N."/>
            <person name="Nishiyama T."/>
            <person name="Hasebe M."/>
            <person name="Maruyama T."/>
            <person name="Minagawa J."/>
            <person name="Obokata J."/>
            <person name="Shigenobu S."/>
        </authorList>
    </citation>
    <scope>NUCLEOTIDE SEQUENCE [LARGE SCALE GENOMIC DNA]</scope>
</reference>
<keyword evidence="1" id="KW-0472">Membrane</keyword>
<name>A0AAV3XH45_9GAST</name>